<feature type="domain" description="DUF1659" evidence="1">
    <location>
        <begin position="2"/>
        <end position="65"/>
    </location>
</feature>
<dbReference type="KEGG" id="lnn:F0161_04040"/>
<evidence type="ECO:0000313" key="3">
    <source>
        <dbReference type="Proteomes" id="UP000325295"/>
    </source>
</evidence>
<sequence>MNRTFKTAKVQLLMVGEGHDTGINRSFSHVDENATDDQIQKLGALLETITSDKFENATVTSSYRVDKK</sequence>
<dbReference type="EMBL" id="CP043939">
    <property type="protein sequence ID" value="QER67123.1"/>
    <property type="molecule type" value="Genomic_DNA"/>
</dbReference>
<accession>A0A5P1X0V9</accession>
<dbReference type="AlphaFoldDB" id="A0A5P1X0V9"/>
<reference evidence="2 3" key="1">
    <citation type="submission" date="2019-09" db="EMBL/GenBank/DDBJ databases">
        <title>Complete Genome Sequence of Lactobacillus nenjiangensis SH-Y15, isolated from sauerkraut.</title>
        <authorList>
            <person name="Yang H."/>
        </authorList>
    </citation>
    <scope>NUCLEOTIDE SEQUENCE [LARGE SCALE GENOMIC DNA]</scope>
    <source>
        <strain evidence="2 3">SH-Y15</strain>
    </source>
</reference>
<keyword evidence="3" id="KW-1185">Reference proteome</keyword>
<dbReference type="InterPro" id="IPR012454">
    <property type="entry name" value="DUF1659"/>
</dbReference>
<dbReference type="Proteomes" id="UP000325295">
    <property type="component" value="Chromosome"/>
</dbReference>
<evidence type="ECO:0000259" key="1">
    <source>
        <dbReference type="Pfam" id="PF07872"/>
    </source>
</evidence>
<evidence type="ECO:0000313" key="2">
    <source>
        <dbReference type="EMBL" id="QER67123.1"/>
    </source>
</evidence>
<dbReference type="Pfam" id="PF07872">
    <property type="entry name" value="DUF1659"/>
    <property type="match status" value="1"/>
</dbReference>
<protein>
    <recommendedName>
        <fullName evidence="1">DUF1659 domain-containing protein</fullName>
    </recommendedName>
</protein>
<dbReference type="RefSeq" id="WP_150203789.1">
    <property type="nucleotide sequence ID" value="NZ_CAUQTN010000098.1"/>
</dbReference>
<organism evidence="2 3">
    <name type="scientific">Paucilactobacillus nenjiangensis</name>
    <dbReference type="NCBI Taxonomy" id="1296540"/>
    <lineage>
        <taxon>Bacteria</taxon>
        <taxon>Bacillati</taxon>
        <taxon>Bacillota</taxon>
        <taxon>Bacilli</taxon>
        <taxon>Lactobacillales</taxon>
        <taxon>Lactobacillaceae</taxon>
        <taxon>Paucilactobacillus</taxon>
    </lineage>
</organism>
<dbReference type="OrthoDB" id="2322664at2"/>
<proteinExistence type="predicted"/>
<gene>
    <name evidence="2" type="ORF">F0161_04040</name>
</gene>
<name>A0A5P1X0V9_9LACO</name>